<dbReference type="VEuPathDB" id="CryptoDB:Cvel_22179"/>
<name>A0A0G4GJJ7_9ALVE</name>
<reference evidence="2" key="1">
    <citation type="submission" date="2014-11" db="EMBL/GenBank/DDBJ databases">
        <authorList>
            <person name="Otto D Thomas"/>
            <person name="Naeem Raeece"/>
        </authorList>
    </citation>
    <scope>NUCLEOTIDE SEQUENCE</scope>
</reference>
<evidence type="ECO:0000313" key="2">
    <source>
        <dbReference type="EMBL" id="CEM30088.1"/>
    </source>
</evidence>
<protein>
    <submittedName>
        <fullName evidence="2">Uncharacterized protein</fullName>
    </submittedName>
</protein>
<dbReference type="EMBL" id="CDMZ01001274">
    <property type="protein sequence ID" value="CEM30088.1"/>
    <property type="molecule type" value="Genomic_DNA"/>
</dbReference>
<feature type="compositionally biased region" description="Gly residues" evidence="1">
    <location>
        <begin position="133"/>
        <end position="168"/>
    </location>
</feature>
<feature type="region of interest" description="Disordered" evidence="1">
    <location>
        <begin position="123"/>
        <end position="169"/>
    </location>
</feature>
<sequence>MWETIRIPLEKKDREKKEAVKAEYTEFSKSLVFDRISKWTVKWGLIEQRAAEVGVMITDEDKATHLLKSISRHSPSLHAILKVTMDAADQEDPKKILDKLKGLQETRERDSWSLLRLAGFVGPGNVPARSSNGKGGKGQSRGRNQGGRGGSSGAEGVQGGPPNHGGGSRDAYPRCACPGGHDAGFPYPALGRTCGYKPCGRKGHDAVACRMRKRDKENKQPGKSGPRGPQGYAGQVGGGKESSEQGIRVRDRITVTDMAFLSVGACTGQTKHPSPPIDKFVADTGATDNIGSTRMFGQYVIAHKPSTRDFGQAHGDAPAVQTEMECIVALSVTLLEGEPDNWQQRTDEPLVIRIWLSEDDSVYSLLSPEMINNDKADAVNSHCMFEDIWGRRKKVKIDYPRGDDKFAVPMVQLHPERFQHLELGGAHGLAAAVSASRHSQRLKEADEETCMTWHRRLMHQGKERLEETLKEEGLRMSHAAWQKVYADCRVCERRNAIFPSLHAVPDRRSRVTRFGQVVYWDHWFINDSGGVGGRGEYAVSFMLNYYTGKWDMMAGANRKVEGDLGAHLLRWKARYGSFPESIEADKAQELWAVGRKWHIAMVPAPPYCYGPHGTIDTATRTAQVLVQTALEELNLPKVLYKHVLDGICETWNKTYNKQIGMTPAEKHLGFPPVRTFMFGDQVVVKMNEKSLELAGVEVTYLHKENSHLATVLRRAPVLGKGTETHTVLEVYPAWLKPVRRGLNKSWLGRRQKWEVLEAHHWSDI</sequence>
<gene>
    <name evidence="2" type="ORF">Cvel_22179</name>
</gene>
<accession>A0A0G4GJJ7</accession>
<proteinExistence type="predicted"/>
<dbReference type="PhylomeDB" id="A0A0G4GJJ7"/>
<evidence type="ECO:0000256" key="1">
    <source>
        <dbReference type="SAM" id="MobiDB-lite"/>
    </source>
</evidence>
<dbReference type="AlphaFoldDB" id="A0A0G4GJJ7"/>
<organism evidence="2">
    <name type="scientific">Chromera velia CCMP2878</name>
    <dbReference type="NCBI Taxonomy" id="1169474"/>
    <lineage>
        <taxon>Eukaryota</taxon>
        <taxon>Sar</taxon>
        <taxon>Alveolata</taxon>
        <taxon>Colpodellida</taxon>
        <taxon>Chromeraceae</taxon>
        <taxon>Chromera</taxon>
    </lineage>
</organism>
<feature type="region of interest" description="Disordered" evidence="1">
    <location>
        <begin position="210"/>
        <end position="247"/>
    </location>
</feature>